<feature type="transmembrane region" description="Helical" evidence="7">
    <location>
        <begin position="110"/>
        <end position="133"/>
    </location>
</feature>
<protein>
    <submittedName>
        <fullName evidence="9">Undecaprenyl-phosphate glucose phosphotransferase</fullName>
        <ecNumber evidence="9">2.7.8.31</ecNumber>
    </submittedName>
</protein>
<keyword evidence="3 9" id="KW-0808">Transferase</keyword>
<evidence type="ECO:0000256" key="5">
    <source>
        <dbReference type="ARBA" id="ARBA00022989"/>
    </source>
</evidence>
<comment type="similarity">
    <text evidence="2">Belongs to the bacterial sugar transferase family.</text>
</comment>
<proteinExistence type="inferred from homology"/>
<dbReference type="OrthoDB" id="9808602at2"/>
<evidence type="ECO:0000256" key="7">
    <source>
        <dbReference type="SAM" id="Phobius"/>
    </source>
</evidence>
<feature type="transmembrane region" description="Helical" evidence="7">
    <location>
        <begin position="51"/>
        <end position="72"/>
    </location>
</feature>
<feature type="transmembrane region" description="Helical" evidence="7">
    <location>
        <begin position="12"/>
        <end position="31"/>
    </location>
</feature>
<accession>A0A4R9JWS6</accession>
<dbReference type="GO" id="GO:0089702">
    <property type="term" value="F:undecaprenyl-phosphate glucose phosphotransferase activity"/>
    <property type="evidence" value="ECO:0007669"/>
    <property type="project" value="UniProtKB-EC"/>
</dbReference>
<keyword evidence="10" id="KW-1185">Reference proteome</keyword>
<keyword evidence="5 7" id="KW-1133">Transmembrane helix</keyword>
<evidence type="ECO:0000313" key="9">
    <source>
        <dbReference type="EMBL" id="TGL57463.1"/>
    </source>
</evidence>
<feature type="transmembrane region" description="Helical" evidence="7">
    <location>
        <begin position="286"/>
        <end position="307"/>
    </location>
</feature>
<evidence type="ECO:0000256" key="3">
    <source>
        <dbReference type="ARBA" id="ARBA00022679"/>
    </source>
</evidence>
<organism evidence="9 10">
    <name type="scientific">Leptospira ognonensis</name>
    <dbReference type="NCBI Taxonomy" id="2484945"/>
    <lineage>
        <taxon>Bacteria</taxon>
        <taxon>Pseudomonadati</taxon>
        <taxon>Spirochaetota</taxon>
        <taxon>Spirochaetia</taxon>
        <taxon>Leptospirales</taxon>
        <taxon>Leptospiraceae</taxon>
        <taxon>Leptospira</taxon>
    </lineage>
</organism>
<name>A0A4R9JWS6_9LEPT</name>
<gene>
    <name evidence="9" type="ORF">EHQ58_14370</name>
</gene>
<evidence type="ECO:0000256" key="6">
    <source>
        <dbReference type="ARBA" id="ARBA00023136"/>
    </source>
</evidence>
<dbReference type="InterPro" id="IPR017475">
    <property type="entry name" value="EPS_sugar_tfrase"/>
</dbReference>
<dbReference type="NCBIfam" id="TIGR03025">
    <property type="entry name" value="EPS_sugtrans"/>
    <property type="match status" value="1"/>
</dbReference>
<comment type="subcellular location">
    <subcellularLocation>
        <location evidence="1">Membrane</location>
        <topology evidence="1">Multi-pass membrane protein</topology>
    </subcellularLocation>
</comment>
<reference evidence="9" key="1">
    <citation type="journal article" date="2019" name="PLoS Negl. Trop. Dis.">
        <title>Revisiting the worldwide diversity of Leptospira species in the environment.</title>
        <authorList>
            <person name="Vincent A.T."/>
            <person name="Schiettekatte O."/>
            <person name="Bourhy P."/>
            <person name="Veyrier F.J."/>
            <person name="Picardeau M."/>
        </authorList>
    </citation>
    <scope>NUCLEOTIDE SEQUENCE [LARGE SCALE GENOMIC DNA]</scope>
    <source>
        <strain evidence="9">201702476</strain>
    </source>
</reference>
<comment type="caution">
    <text evidence="9">The sequence shown here is derived from an EMBL/GenBank/DDBJ whole genome shotgun (WGS) entry which is preliminary data.</text>
</comment>
<evidence type="ECO:0000256" key="2">
    <source>
        <dbReference type="ARBA" id="ARBA00006464"/>
    </source>
</evidence>
<evidence type="ECO:0000256" key="1">
    <source>
        <dbReference type="ARBA" id="ARBA00004141"/>
    </source>
</evidence>
<dbReference type="AlphaFoldDB" id="A0A4R9JWS6"/>
<dbReference type="InterPro" id="IPR017473">
    <property type="entry name" value="Undecaprenyl-P_gluc_Ptfrase"/>
</dbReference>
<evidence type="ECO:0000313" key="10">
    <source>
        <dbReference type="Proteomes" id="UP000297693"/>
    </source>
</evidence>
<sequence length="468" mass="53475">MLKERSQSFKLLFLFTDLFIAFLSFAIAFLIRYYLSEDSAFQRQIIDFGNYFVLGLVLGISQVISFLSIDLYHPRRGLSLTDEFFAIASGVLINLMLILAFLFFFRGESFSRLVISYFAIATILLSSLAHFLLRGILRILRSKGYNLRSVLILGTGKSALSFANTIKKHSIYGYAVVGFIQGKINLLSRGSGYRAVGKIKDLEDYLKDNEIDLLVYALSHDEGDYLKEAIDISDYLGIDLKVVPSYEEIITAKGRVEVLDGIPIISIRNIPLRLGYNRVLKRTFDIIFSVLFLLIFSPIYILIAALIKLSSAGPIFYKQERVGLDNRKFNMLKFRSMVVQQKQQSDTLWTTKDDPRVTKVGGILRKLSLDEIPQFLNVLRGDMSVVGPRPERPFYVEKFQSEHHQYMRRHAAKAGITGWAQVQGLRGDTSIEERIKADIYYIENWSLAFDLKIILLTPWKAIVDRNAY</sequence>
<evidence type="ECO:0000259" key="8">
    <source>
        <dbReference type="Pfam" id="PF02397"/>
    </source>
</evidence>
<feature type="domain" description="Bacterial sugar transferase" evidence="8">
    <location>
        <begin position="281"/>
        <end position="461"/>
    </location>
</feature>
<keyword evidence="6 7" id="KW-0472">Membrane</keyword>
<dbReference type="EC" id="2.7.8.31" evidence="9"/>
<dbReference type="PANTHER" id="PTHR30576:SF0">
    <property type="entry name" value="UNDECAPRENYL-PHOSPHATE N-ACETYLGALACTOSAMINYL 1-PHOSPHATE TRANSFERASE-RELATED"/>
    <property type="match status" value="1"/>
</dbReference>
<dbReference type="Gene3D" id="3.40.50.720">
    <property type="entry name" value="NAD(P)-binding Rossmann-like Domain"/>
    <property type="match status" value="1"/>
</dbReference>
<dbReference type="GO" id="GO:0016020">
    <property type="term" value="C:membrane"/>
    <property type="evidence" value="ECO:0007669"/>
    <property type="project" value="UniProtKB-SubCell"/>
</dbReference>
<dbReference type="Pfam" id="PF13727">
    <property type="entry name" value="CoA_binding_3"/>
    <property type="match status" value="1"/>
</dbReference>
<dbReference type="NCBIfam" id="TIGR03023">
    <property type="entry name" value="WcaJ_sugtrans"/>
    <property type="match status" value="1"/>
</dbReference>
<evidence type="ECO:0000256" key="4">
    <source>
        <dbReference type="ARBA" id="ARBA00022692"/>
    </source>
</evidence>
<feature type="transmembrane region" description="Helical" evidence="7">
    <location>
        <begin position="84"/>
        <end position="104"/>
    </location>
</feature>
<dbReference type="PANTHER" id="PTHR30576">
    <property type="entry name" value="COLANIC BIOSYNTHESIS UDP-GLUCOSE LIPID CARRIER TRANSFERASE"/>
    <property type="match status" value="1"/>
</dbReference>
<dbReference type="InterPro" id="IPR003362">
    <property type="entry name" value="Bact_transf"/>
</dbReference>
<dbReference type="RefSeq" id="WP_135624584.1">
    <property type="nucleotide sequence ID" value="NZ_RQGD01000035.1"/>
</dbReference>
<dbReference type="Pfam" id="PF02397">
    <property type="entry name" value="Bac_transf"/>
    <property type="match status" value="1"/>
</dbReference>
<dbReference type="Proteomes" id="UP000297693">
    <property type="component" value="Unassembled WGS sequence"/>
</dbReference>
<keyword evidence="4 7" id="KW-0812">Transmembrane</keyword>
<dbReference type="EMBL" id="RQGD01000035">
    <property type="protein sequence ID" value="TGL57463.1"/>
    <property type="molecule type" value="Genomic_DNA"/>
</dbReference>